<dbReference type="InterPro" id="IPR052530">
    <property type="entry name" value="NAD(P)H_nitroreductase"/>
</dbReference>
<dbReference type="Proteomes" id="UP000636010">
    <property type="component" value="Unassembled WGS sequence"/>
</dbReference>
<dbReference type="EC" id="1.-.-.-" evidence="8"/>
<keyword evidence="4 8" id="KW-0288">FMN</keyword>
<comment type="cofactor">
    <cofactor evidence="1 8">
        <name>FMN</name>
        <dbReference type="ChEBI" id="CHEBI:58210"/>
    </cofactor>
</comment>
<gene>
    <name evidence="10" type="ORF">GCM10011506_26880</name>
</gene>
<dbReference type="Gene3D" id="3.40.109.10">
    <property type="entry name" value="NADH Oxidase"/>
    <property type="match status" value="1"/>
</dbReference>
<feature type="domain" description="Nitroreductase" evidence="9">
    <location>
        <begin position="47"/>
        <end position="208"/>
    </location>
</feature>
<dbReference type="EMBL" id="BMEC01000008">
    <property type="protein sequence ID" value="GGC40011.1"/>
    <property type="molecule type" value="Genomic_DNA"/>
</dbReference>
<evidence type="ECO:0000256" key="3">
    <source>
        <dbReference type="ARBA" id="ARBA00022630"/>
    </source>
</evidence>
<dbReference type="InterPro" id="IPR000415">
    <property type="entry name" value="Nitroreductase-like"/>
</dbReference>
<sequence>MGMWQLNHKIVHMNKNRYRDEYFQMSVNFEKNNMQMSFNTTEINRLIKSRRSIFPAQYTGEKVPDEIVQQMLENAQWAPTHKLTEPWRFTVFTGEGLKKLGEFQSSIYKEDAEAKGNYSPEKFEALKAKPLTASHVIAIAMKRNEKELVPEIEEIESVACAVQNMYLTATAYGIGCYWGSGGVTYLEKAKESFGLATKDKLLGFLYIGMPKEGFWPEGKRSPIEDKVHWVKS</sequence>
<keyword evidence="7 8" id="KW-0520">NAD</keyword>
<evidence type="ECO:0000256" key="7">
    <source>
        <dbReference type="ARBA" id="ARBA00023027"/>
    </source>
</evidence>
<dbReference type="SUPFAM" id="SSF55469">
    <property type="entry name" value="FMN-dependent nitroreductase-like"/>
    <property type="match status" value="1"/>
</dbReference>
<dbReference type="PANTHER" id="PTHR43821:SF1">
    <property type="entry name" value="NAD(P)H NITROREDUCTASE YDJA-RELATED"/>
    <property type="match status" value="1"/>
</dbReference>
<evidence type="ECO:0000256" key="5">
    <source>
        <dbReference type="ARBA" id="ARBA00022857"/>
    </source>
</evidence>
<dbReference type="InterPro" id="IPR029479">
    <property type="entry name" value="Nitroreductase"/>
</dbReference>
<dbReference type="PANTHER" id="PTHR43821">
    <property type="entry name" value="NAD(P)H NITROREDUCTASE YDJA-RELATED"/>
    <property type="match status" value="1"/>
</dbReference>
<evidence type="ECO:0000256" key="1">
    <source>
        <dbReference type="ARBA" id="ARBA00001917"/>
    </source>
</evidence>
<dbReference type="Pfam" id="PF00881">
    <property type="entry name" value="Nitroreductase"/>
    <property type="match status" value="1"/>
</dbReference>
<name>A0ABQ1MKA6_9BACT</name>
<evidence type="ECO:0000256" key="6">
    <source>
        <dbReference type="ARBA" id="ARBA00023002"/>
    </source>
</evidence>
<keyword evidence="3 8" id="KW-0285">Flavoprotein</keyword>
<keyword evidence="6 8" id="KW-0560">Oxidoreductase</keyword>
<evidence type="ECO:0000256" key="4">
    <source>
        <dbReference type="ARBA" id="ARBA00022643"/>
    </source>
</evidence>
<keyword evidence="5 8" id="KW-0521">NADP</keyword>
<proteinExistence type="inferred from homology"/>
<keyword evidence="11" id="KW-1185">Reference proteome</keyword>
<evidence type="ECO:0000313" key="11">
    <source>
        <dbReference type="Proteomes" id="UP000636010"/>
    </source>
</evidence>
<dbReference type="CDD" id="cd02135">
    <property type="entry name" value="YdjA-like"/>
    <property type="match status" value="1"/>
</dbReference>
<comment type="caution">
    <text evidence="10">The sequence shown here is derived from an EMBL/GenBank/DDBJ whole genome shotgun (WGS) entry which is preliminary data.</text>
</comment>
<dbReference type="InterPro" id="IPR026021">
    <property type="entry name" value="YdjA-like"/>
</dbReference>
<evidence type="ECO:0000313" key="10">
    <source>
        <dbReference type="EMBL" id="GGC40011.1"/>
    </source>
</evidence>
<evidence type="ECO:0000256" key="2">
    <source>
        <dbReference type="ARBA" id="ARBA00007118"/>
    </source>
</evidence>
<organism evidence="10 11">
    <name type="scientific">Marivirga lumbricoides</name>
    <dbReference type="NCBI Taxonomy" id="1046115"/>
    <lineage>
        <taxon>Bacteria</taxon>
        <taxon>Pseudomonadati</taxon>
        <taxon>Bacteroidota</taxon>
        <taxon>Cytophagia</taxon>
        <taxon>Cytophagales</taxon>
        <taxon>Marivirgaceae</taxon>
        <taxon>Marivirga</taxon>
    </lineage>
</organism>
<reference evidence="11" key="1">
    <citation type="journal article" date="2019" name="Int. J. Syst. Evol. Microbiol.">
        <title>The Global Catalogue of Microorganisms (GCM) 10K type strain sequencing project: providing services to taxonomists for standard genome sequencing and annotation.</title>
        <authorList>
            <consortium name="The Broad Institute Genomics Platform"/>
            <consortium name="The Broad Institute Genome Sequencing Center for Infectious Disease"/>
            <person name="Wu L."/>
            <person name="Ma J."/>
        </authorList>
    </citation>
    <scope>NUCLEOTIDE SEQUENCE [LARGE SCALE GENOMIC DNA]</scope>
    <source>
        <strain evidence="11">CGMCC 1.10832</strain>
    </source>
</reference>
<protein>
    <recommendedName>
        <fullName evidence="8">Putative NAD(P)H nitroreductase</fullName>
        <ecNumber evidence="8">1.-.-.-</ecNumber>
    </recommendedName>
</protein>
<evidence type="ECO:0000259" key="9">
    <source>
        <dbReference type="Pfam" id="PF00881"/>
    </source>
</evidence>
<dbReference type="PIRSF" id="PIRSF000232">
    <property type="entry name" value="YdjA"/>
    <property type="match status" value="1"/>
</dbReference>
<accession>A0ABQ1MKA6</accession>
<comment type="similarity">
    <text evidence="2 8">Belongs to the nitroreductase family.</text>
</comment>
<evidence type="ECO:0000256" key="8">
    <source>
        <dbReference type="PIRNR" id="PIRNR000232"/>
    </source>
</evidence>